<protein>
    <submittedName>
        <fullName evidence="8">DMT family transporter</fullName>
    </submittedName>
</protein>
<dbReference type="InterPro" id="IPR037185">
    <property type="entry name" value="EmrE-like"/>
</dbReference>
<feature type="transmembrane region" description="Helical" evidence="6">
    <location>
        <begin position="36"/>
        <end position="53"/>
    </location>
</feature>
<comment type="caution">
    <text evidence="8">The sequence shown here is derived from an EMBL/GenBank/DDBJ whole genome shotgun (WGS) entry which is preliminary data.</text>
</comment>
<evidence type="ECO:0000256" key="1">
    <source>
        <dbReference type="ARBA" id="ARBA00004141"/>
    </source>
</evidence>
<keyword evidence="5 6" id="KW-0472">Membrane</keyword>
<keyword evidence="9" id="KW-1185">Reference proteome</keyword>
<evidence type="ECO:0000256" key="6">
    <source>
        <dbReference type="SAM" id="Phobius"/>
    </source>
</evidence>
<evidence type="ECO:0000313" key="8">
    <source>
        <dbReference type="EMBL" id="MBF9129716.1"/>
    </source>
</evidence>
<feature type="transmembrane region" description="Helical" evidence="6">
    <location>
        <begin position="244"/>
        <end position="264"/>
    </location>
</feature>
<dbReference type="PANTHER" id="PTHR32322">
    <property type="entry name" value="INNER MEMBRANE TRANSPORTER"/>
    <property type="match status" value="1"/>
</dbReference>
<keyword evidence="3 6" id="KW-0812">Transmembrane</keyword>
<dbReference type="Proteomes" id="UP000638560">
    <property type="component" value="Unassembled WGS sequence"/>
</dbReference>
<gene>
    <name evidence="8" type="ORF">I0C86_12215</name>
</gene>
<feature type="transmembrane region" description="Helical" evidence="6">
    <location>
        <begin position="65"/>
        <end position="82"/>
    </location>
</feature>
<dbReference type="PANTHER" id="PTHR32322:SF2">
    <property type="entry name" value="EAMA DOMAIN-CONTAINING PROTEIN"/>
    <property type="match status" value="1"/>
</dbReference>
<evidence type="ECO:0000256" key="4">
    <source>
        <dbReference type="ARBA" id="ARBA00022989"/>
    </source>
</evidence>
<evidence type="ECO:0000259" key="7">
    <source>
        <dbReference type="Pfam" id="PF00892"/>
    </source>
</evidence>
<feature type="transmembrane region" description="Helical" evidence="6">
    <location>
        <begin position="147"/>
        <end position="169"/>
    </location>
</feature>
<feature type="transmembrane region" description="Helical" evidence="6">
    <location>
        <begin position="214"/>
        <end position="232"/>
    </location>
</feature>
<evidence type="ECO:0000313" key="9">
    <source>
        <dbReference type="Proteomes" id="UP000638560"/>
    </source>
</evidence>
<comment type="similarity">
    <text evidence="2">Belongs to the EamA transporter family.</text>
</comment>
<dbReference type="InterPro" id="IPR000620">
    <property type="entry name" value="EamA_dom"/>
</dbReference>
<feature type="domain" description="EamA" evidence="7">
    <location>
        <begin position="150"/>
        <end position="285"/>
    </location>
</feature>
<feature type="transmembrane region" description="Helical" evidence="6">
    <location>
        <begin position="94"/>
        <end position="113"/>
    </location>
</feature>
<evidence type="ECO:0000256" key="2">
    <source>
        <dbReference type="ARBA" id="ARBA00007362"/>
    </source>
</evidence>
<evidence type="ECO:0000256" key="5">
    <source>
        <dbReference type="ARBA" id="ARBA00023136"/>
    </source>
</evidence>
<name>A0ABS0GU49_9ACTN</name>
<feature type="transmembrane region" description="Helical" evidence="6">
    <location>
        <begin position="125"/>
        <end position="141"/>
    </location>
</feature>
<feature type="transmembrane region" description="Helical" evidence="6">
    <location>
        <begin position="181"/>
        <end position="202"/>
    </location>
</feature>
<dbReference type="RefSeq" id="WP_196201338.1">
    <property type="nucleotide sequence ID" value="NZ_JADPUN010000130.1"/>
</dbReference>
<feature type="transmembrane region" description="Helical" evidence="6">
    <location>
        <begin position="270"/>
        <end position="287"/>
    </location>
</feature>
<organism evidence="8 9">
    <name type="scientific">Plantactinospora alkalitolerans</name>
    <dbReference type="NCBI Taxonomy" id="2789879"/>
    <lineage>
        <taxon>Bacteria</taxon>
        <taxon>Bacillati</taxon>
        <taxon>Actinomycetota</taxon>
        <taxon>Actinomycetes</taxon>
        <taxon>Micromonosporales</taxon>
        <taxon>Micromonosporaceae</taxon>
        <taxon>Plantactinospora</taxon>
    </lineage>
</organism>
<evidence type="ECO:0000256" key="3">
    <source>
        <dbReference type="ARBA" id="ARBA00022692"/>
    </source>
</evidence>
<comment type="subcellular location">
    <subcellularLocation>
        <location evidence="1">Membrane</location>
        <topology evidence="1">Multi-pass membrane protein</topology>
    </subcellularLocation>
</comment>
<reference evidence="8 9" key="1">
    <citation type="submission" date="2020-11" db="EMBL/GenBank/DDBJ databases">
        <title>A novel isolate from a Black sea contaminated sediment with potential to produce alkanes: Plantactinospora alkalitolerans sp. nov.</title>
        <authorList>
            <person name="Carro L."/>
            <person name="Veyisoglu A."/>
            <person name="Guven K."/>
            <person name="Schumann P."/>
            <person name="Klenk H.-P."/>
            <person name="Sahin N."/>
        </authorList>
    </citation>
    <scope>NUCLEOTIDE SEQUENCE [LARGE SCALE GENOMIC DNA]</scope>
    <source>
        <strain evidence="8 9">S1510</strain>
    </source>
</reference>
<feature type="domain" description="EamA" evidence="7">
    <location>
        <begin position="10"/>
        <end position="138"/>
    </location>
</feature>
<accession>A0ABS0GU49</accession>
<dbReference type="InterPro" id="IPR050638">
    <property type="entry name" value="AA-Vitamin_Transporters"/>
</dbReference>
<dbReference type="SUPFAM" id="SSF103481">
    <property type="entry name" value="Multidrug resistance efflux transporter EmrE"/>
    <property type="match status" value="2"/>
</dbReference>
<sequence>MRRGSLVRLALLALLWGSGFLWIKLALRGFTPVQLVFVRLALGAVVLMLVALLSGLRPPTARRTWAHLSVAALVATTIPYTLVGIGEQTIGSNVAGVLHATTPVWTVLVAFLVGPDRVTSVRRGIGIALGFAGTLFILSPWESAGEMVSWGGLAVLGAAASYAVSFVYMSRYLTNRGIPPLMLSACQLGVGAILIALALPFGGGLTPLAWRGDAVASLLVLSIFGTAIAYVLNYRLIADEGPTVTSTTTYLLPIVAVLLGALVVDEPTTVSMIAGMVLVLGGVALAQRNPALRPEERTGTRLTDEAELRS</sequence>
<dbReference type="EMBL" id="JADPUN010000130">
    <property type="protein sequence ID" value="MBF9129716.1"/>
    <property type="molecule type" value="Genomic_DNA"/>
</dbReference>
<proteinExistence type="inferred from homology"/>
<dbReference type="Pfam" id="PF00892">
    <property type="entry name" value="EamA"/>
    <property type="match status" value="2"/>
</dbReference>
<keyword evidence="4 6" id="KW-1133">Transmembrane helix</keyword>